<feature type="repeat" description="ANK" evidence="16">
    <location>
        <begin position="1385"/>
        <end position="1417"/>
    </location>
</feature>
<evidence type="ECO:0000256" key="6">
    <source>
        <dbReference type="ARBA" id="ARBA00022656"/>
    </source>
</evidence>
<comment type="similarity">
    <text evidence="13">Belongs to the cationic peptide 01 (latrotoxin) family. 03 (alpha-latrotoxin) subfamily.</text>
</comment>
<dbReference type="SUPFAM" id="SSF48403">
    <property type="entry name" value="Ankyrin repeat"/>
    <property type="match status" value="3"/>
</dbReference>
<dbReference type="GO" id="GO:0090729">
    <property type="term" value="F:toxin activity"/>
    <property type="evidence" value="ECO:0007669"/>
    <property type="project" value="UniProtKB-KW"/>
</dbReference>
<accession>A0AAV2BUI7</accession>
<organism evidence="17 18">
    <name type="scientific">Larinioides sclopetarius</name>
    <dbReference type="NCBI Taxonomy" id="280406"/>
    <lineage>
        <taxon>Eukaryota</taxon>
        <taxon>Metazoa</taxon>
        <taxon>Ecdysozoa</taxon>
        <taxon>Arthropoda</taxon>
        <taxon>Chelicerata</taxon>
        <taxon>Arachnida</taxon>
        <taxon>Araneae</taxon>
        <taxon>Araneomorphae</taxon>
        <taxon>Entelegynae</taxon>
        <taxon>Araneoidea</taxon>
        <taxon>Araneidae</taxon>
        <taxon>Larinioides</taxon>
    </lineage>
</organism>
<keyword evidence="5" id="KW-1052">Target cell membrane</keyword>
<feature type="repeat" description="ANK" evidence="16">
    <location>
        <begin position="1647"/>
        <end position="1679"/>
    </location>
</feature>
<feature type="repeat" description="ANK" evidence="16">
    <location>
        <begin position="1418"/>
        <end position="1450"/>
    </location>
</feature>
<dbReference type="GO" id="GO:0044231">
    <property type="term" value="C:host cell presynaptic membrane"/>
    <property type="evidence" value="ECO:0007669"/>
    <property type="project" value="UniProtKB-KW"/>
</dbReference>
<evidence type="ECO:0000256" key="2">
    <source>
        <dbReference type="ARBA" id="ARBA00004613"/>
    </source>
</evidence>
<evidence type="ECO:0000313" key="18">
    <source>
        <dbReference type="Proteomes" id="UP001497382"/>
    </source>
</evidence>
<dbReference type="EMBL" id="CAXIEN010000525">
    <property type="protein sequence ID" value="CAL1299956.1"/>
    <property type="molecule type" value="Genomic_DNA"/>
</dbReference>
<keyword evidence="9" id="KW-0638">Presynaptic neurotoxin</keyword>
<feature type="repeat" description="ANK" evidence="16">
    <location>
        <begin position="1779"/>
        <end position="1811"/>
    </location>
</feature>
<feature type="repeat" description="ANK" evidence="16">
    <location>
        <begin position="1161"/>
        <end position="1193"/>
    </location>
</feature>
<feature type="repeat" description="ANK" evidence="16">
    <location>
        <begin position="1061"/>
        <end position="1093"/>
    </location>
</feature>
<feature type="repeat" description="ANK" evidence="16">
    <location>
        <begin position="1845"/>
        <end position="1877"/>
    </location>
</feature>
<evidence type="ECO:0000256" key="12">
    <source>
        <dbReference type="ARBA" id="ARBA00023298"/>
    </source>
</evidence>
<evidence type="ECO:0000313" key="17">
    <source>
        <dbReference type="EMBL" id="CAL1299956.1"/>
    </source>
</evidence>
<feature type="repeat" description="ANK" evidence="16">
    <location>
        <begin position="1812"/>
        <end position="1844"/>
    </location>
</feature>
<keyword evidence="7" id="KW-0528">Neurotoxin</keyword>
<comment type="subcellular location">
    <subcellularLocation>
        <location evidence="2">Secreted</location>
    </subcellularLocation>
    <subcellularLocation>
        <location evidence="1">Target cell membrane</location>
    </subcellularLocation>
</comment>
<dbReference type="Pfam" id="PF12796">
    <property type="entry name" value="Ank_2"/>
    <property type="match status" value="9"/>
</dbReference>
<feature type="repeat" description="ANK" evidence="16">
    <location>
        <begin position="1195"/>
        <end position="1227"/>
    </location>
</feature>
<feature type="repeat" description="ANK" evidence="16">
    <location>
        <begin position="1746"/>
        <end position="1778"/>
    </location>
</feature>
<keyword evidence="8" id="KW-0677">Repeat</keyword>
<feature type="repeat" description="ANK" evidence="16">
    <location>
        <begin position="1481"/>
        <end position="1513"/>
    </location>
</feature>
<keyword evidence="4" id="KW-0964">Secreted</keyword>
<dbReference type="InterPro" id="IPR019734">
    <property type="entry name" value="TPR_rpt"/>
</dbReference>
<dbReference type="Gene3D" id="1.25.40.10">
    <property type="entry name" value="Tetratricopeptide repeat domain"/>
    <property type="match status" value="2"/>
</dbReference>
<evidence type="ECO:0000256" key="5">
    <source>
        <dbReference type="ARBA" id="ARBA00022537"/>
    </source>
</evidence>
<dbReference type="Pfam" id="PF00023">
    <property type="entry name" value="Ank"/>
    <property type="match status" value="1"/>
</dbReference>
<dbReference type="InterPro" id="IPR011990">
    <property type="entry name" value="TPR-like_helical_dom_sf"/>
</dbReference>
<evidence type="ECO:0000256" key="8">
    <source>
        <dbReference type="ARBA" id="ARBA00022737"/>
    </source>
</evidence>
<keyword evidence="3" id="KW-0268">Exocytosis</keyword>
<dbReference type="PRINTS" id="PR01415">
    <property type="entry name" value="ANKYRIN"/>
</dbReference>
<sequence>MGGVWSVVSYFLSRIYQHSIEYPQKNFTFSSKSKAQLLLEYNDLDAVSAKYFYIQLLSEIKNAVLSDNVDTFKILSSLLNYVKASKGCEEMQKYEQAALEDVGKINLITLACKTASGNTLEYLLSNPNMNCILALQTDRNDLSPEEEDDESHNAIYYAIRSNVTSILEILIDKWPNSYFKDTQKLDDSLSKAFSELLVRNVLLTKDMELFVKKKLVDLRFFNDSSSEERHSSSEGESPDNRKDLLLVRIVFVLEKIDFIVTNYGDDKKELDEQFLLTAKYIAQNIHTLKSQLSFTYDKLPWEEMEFCFVFFIRFFYKAYSLGSWSIYKHESEYCGILNKRRLFSHLGNFYNRLYCVKEELKTIDIGKVPHKKFIRKEVIEKEENSVFQELYTDFTQMRDLHTLEKINKYTKIALSVDAREKIGHILITRALQVMGEHFNNTPTSPKLSESSADFLRSGLPKNMTDTVTRLRNLLSHLAAFCLRDEIEENANSLFAEVQADIAKINVAVVDVLIRRTYEAMLILMYSQHNGKEDDFRESIVEKSNLSLSSYTNVFTKLEKLNIKELLHLEKLVLNLEAELDKRIDYSKQMFRKLHHVMEASLCETPQHSPDAILRDAYIRSDLKELMRFLSHILRIADSTSLLTENEYFATEGRIDFEKVSNIMSNIFIKNCLTRNEAMLNRIKERNSSVMGKLFPQFEDLLQELLEKDEMADIFEPNEIKALKNLVSNIETFIESKSESDRERVRSLQSMIAEKKLTLKDSAKIRVEVNPRTGSMTSSTEGDIKVLKKNRYESPNATDFLWQKMDSESFMNEFLLVSNSITVEKTYLEYDAGGKSILEAVFDIWDFVRYRVGNIKWIKEFRHLLDHHRKVKPYTFTKKVYTLKPDFSQQLSLKVSRLRGVLKKLNLENLSGKKLQEYEKKFVLQVVVEMLVLDILSVAEGLPNQLTHINFYLDSYYPTVYGRILRNHLAHGNALVDMLLGDNFTNLLLNAQKIIEVENILQEELGKKVTNDPIKSRISHDMHFLIMKKQKRFFLALTEGIDEKKVKEFISEGVDIYGRDINSRTALHFAARVPDPRILKFLLSFKLDINAEDDNHQTPLHIAADLGRERIVEYLIEEKKATVDGKDIKGKTPLHLASIKGHEGVVKILTKHKANTFSKDELGYAPIHHAVLENHLNVVTLLLENETDVDANQAFYGATALHMAAAEGHLNIVNILLEKKANVNFKSDKDLVPLHYAANGGHFEVAKSLLDKGADVNPQTVHGLTPLHSGADNVPITALLLQHGAEVNATDLNGLTALDMAIGKGVFAACKLLMEAGAAIPLQSRNESVPPLQMSAFLGHYELVAELLKGSDTNSKIQAMQSAAFSGHLAVVELLFESGVDIKSLLDTTALHFAAEEGHADVVEFLLDKGADINAQDENGDTALHLSSSKVHKEVVELLIERKADILIKNKKSAFPLEIIVKNGMSNFLINKKVAIDFSYAYDESPLHIGALYGDTKFVNYCIQRGCPVDIRTKSGSTALHLATIACRPEVVSLLITNGSDIDAEDQNGDTALKHAINSNSKEILALLIKKETKLSDDKERNFFHYAVAQGYEDTLDFFLSRNANVGTHNSQISKFPLHEAVYFGHVSIAKKLLDKVKRDEINVRNENLETPLLIAAKRDHCEIAQLLLSKGANTEMSSKYGKLPLLLAIEKGSSKMVDILLKSGADYLKKDAEGKTPIELAIETKHSNIVALLLQNHDIYNIKGKKESSLLHMAASSGSLEIVETLIDTHADINCKDSSGAKPIHMAAKEGYRDILEYFLNLGIGLDEKGENDWTLLHYAADGNHSDICKFLSEKGADVNAIDADGSTPLHVAAELGNLETLNTLLEIGAFYDARDKNNKTPLEVTELRNTYIKTSLIFASNLFSSAESNDCSILEAILMTGLDVLKFNFVNVKNATNTAPIHNAARNGYERIVNFLLRNKANPNSRTKNDWTPLHYATKFSQYRIVKDLLYNGAVFEALSDSGKTPLYYSTDRDIVAILEFLKNIFHKIENKDSSSLDDLKAIEDMDVAKIVVRAKNLKYKTLTSVAMENDHPDMDELKEIFQTDVFIPIKMAEMFYRHGNYEQSFKLYEAVLQKRISIFDQNDPAVLDIQKILVSLLIQLRDYKRALSLAQKVYEILQSIFGDKNKETLAAKYLIALILENTGQEQKALQIYKEVSEKQRQVLGLNHKETLETLTNMAELLYKDNKFEMALTVNEEILQILTEDHEINPWILRIQTSIALIHRKQENYSEALELFKRISEAKEKIFGCHHQETMATTTEYAATLFSIGEEEKSLMLLRRNASLQLNLLGPNHLDTLRSRSIVADILFSQKKFREALSIYSENLLRGILKLGVHHPSIDIARKRIETINSYMRDPF</sequence>
<evidence type="ECO:0000256" key="15">
    <source>
        <dbReference type="ARBA" id="ARBA00049811"/>
    </source>
</evidence>
<dbReference type="PROSITE" id="PS50297">
    <property type="entry name" value="ANK_REP_REGION"/>
    <property type="match status" value="17"/>
</dbReference>
<reference evidence="17 18" key="1">
    <citation type="submission" date="2024-04" db="EMBL/GenBank/DDBJ databases">
        <authorList>
            <person name="Rising A."/>
            <person name="Reimegard J."/>
            <person name="Sonavane S."/>
            <person name="Akerstrom W."/>
            <person name="Nylinder S."/>
            <person name="Hedman E."/>
            <person name="Kallberg Y."/>
        </authorList>
    </citation>
    <scope>NUCLEOTIDE SEQUENCE [LARGE SCALE GENOMIC DNA]</scope>
</reference>
<dbReference type="GO" id="GO:0006887">
    <property type="term" value="P:exocytosis"/>
    <property type="evidence" value="ECO:0007669"/>
    <property type="project" value="UniProtKB-KW"/>
</dbReference>
<keyword evidence="6" id="KW-0800">Toxin</keyword>
<comment type="subunit">
    <text evidence="14">Homotetramer in membranes.</text>
</comment>
<feature type="repeat" description="ANK" evidence="16">
    <location>
        <begin position="1128"/>
        <end position="1160"/>
    </location>
</feature>
<keyword evidence="12" id="KW-1053">Target membrane</keyword>
<evidence type="ECO:0000256" key="11">
    <source>
        <dbReference type="ARBA" id="ARBA00023136"/>
    </source>
</evidence>
<feature type="repeat" description="ANK" evidence="16">
    <location>
        <begin position="1292"/>
        <end position="1324"/>
    </location>
</feature>
<evidence type="ECO:0000256" key="13">
    <source>
        <dbReference type="ARBA" id="ARBA00049657"/>
    </source>
</evidence>
<feature type="repeat" description="ANK" evidence="16">
    <location>
        <begin position="1094"/>
        <end position="1116"/>
    </location>
</feature>
<name>A0AAV2BUI7_9ARAC</name>
<dbReference type="SMART" id="SM00248">
    <property type="entry name" value="ANK"/>
    <property type="match status" value="28"/>
</dbReference>
<dbReference type="PANTHER" id="PTHR24198:SF165">
    <property type="entry name" value="ANKYRIN REPEAT-CONTAINING PROTEIN-RELATED"/>
    <property type="match status" value="1"/>
</dbReference>
<dbReference type="GO" id="GO:0044218">
    <property type="term" value="C:other organism cell membrane"/>
    <property type="evidence" value="ECO:0007669"/>
    <property type="project" value="UniProtKB-KW"/>
</dbReference>
<feature type="repeat" description="ANK" evidence="16">
    <location>
        <begin position="1937"/>
        <end position="1969"/>
    </location>
</feature>
<dbReference type="InterPro" id="IPR036770">
    <property type="entry name" value="Ankyrin_rpt-contain_sf"/>
</dbReference>
<dbReference type="PANTHER" id="PTHR24198">
    <property type="entry name" value="ANKYRIN REPEAT AND PROTEIN KINASE DOMAIN-CONTAINING PROTEIN"/>
    <property type="match status" value="1"/>
</dbReference>
<evidence type="ECO:0000256" key="16">
    <source>
        <dbReference type="PROSITE-ProRule" id="PRU00023"/>
    </source>
</evidence>
<evidence type="ECO:0000256" key="3">
    <source>
        <dbReference type="ARBA" id="ARBA00022483"/>
    </source>
</evidence>
<dbReference type="SMART" id="SM00028">
    <property type="entry name" value="TPR"/>
    <property type="match status" value="4"/>
</dbReference>
<dbReference type="PROSITE" id="PS50088">
    <property type="entry name" value="ANK_REPEAT"/>
    <property type="match status" value="19"/>
</dbReference>
<feature type="repeat" description="ANK" evidence="16">
    <location>
        <begin position="1970"/>
        <end position="2002"/>
    </location>
</feature>
<evidence type="ECO:0000256" key="9">
    <source>
        <dbReference type="ARBA" id="ARBA00023028"/>
    </source>
</evidence>
<dbReference type="SUPFAM" id="SSF48452">
    <property type="entry name" value="TPR-like"/>
    <property type="match status" value="1"/>
</dbReference>
<feature type="repeat" description="ANK" evidence="16">
    <location>
        <begin position="1228"/>
        <end position="1260"/>
    </location>
</feature>
<dbReference type="Pfam" id="PF13424">
    <property type="entry name" value="TPR_12"/>
    <property type="match status" value="2"/>
</dbReference>
<dbReference type="Gene3D" id="1.25.40.20">
    <property type="entry name" value="Ankyrin repeat-containing domain"/>
    <property type="match status" value="6"/>
</dbReference>
<evidence type="ECO:0000256" key="4">
    <source>
        <dbReference type="ARBA" id="ARBA00022525"/>
    </source>
</evidence>
<gene>
    <name evidence="17" type="ORF">LARSCL_LOCUS21656</name>
</gene>
<keyword evidence="11" id="KW-0472">Membrane</keyword>
<proteinExistence type="inferred from homology"/>
<keyword evidence="10 16" id="KW-0040">ANK repeat</keyword>
<evidence type="ECO:0000256" key="7">
    <source>
        <dbReference type="ARBA" id="ARBA00022699"/>
    </source>
</evidence>
<dbReference type="GO" id="GO:0005576">
    <property type="term" value="C:extracellular region"/>
    <property type="evidence" value="ECO:0007669"/>
    <property type="project" value="UniProtKB-SubCell"/>
</dbReference>
<dbReference type="InterPro" id="IPR002110">
    <property type="entry name" value="Ankyrin_rpt"/>
</dbReference>
<evidence type="ECO:0000256" key="10">
    <source>
        <dbReference type="ARBA" id="ARBA00023043"/>
    </source>
</evidence>
<comment type="caution">
    <text evidence="17">The sequence shown here is derived from an EMBL/GenBank/DDBJ whole genome shotgun (WGS) entry which is preliminary data.</text>
</comment>
<feature type="repeat" description="ANK" evidence="16">
    <location>
        <begin position="1680"/>
        <end position="1712"/>
    </location>
</feature>
<keyword evidence="18" id="KW-1185">Reference proteome</keyword>
<protein>
    <recommendedName>
        <fullName evidence="15">Alpha-latrotoxin</fullName>
    </recommendedName>
</protein>
<evidence type="ECO:0000256" key="1">
    <source>
        <dbReference type="ARBA" id="ARBA00004175"/>
    </source>
</evidence>
<evidence type="ECO:0000256" key="14">
    <source>
        <dbReference type="ARBA" id="ARBA00049715"/>
    </source>
</evidence>
<feature type="repeat" description="ANK" evidence="16">
    <location>
        <begin position="1514"/>
        <end position="1546"/>
    </location>
</feature>
<dbReference type="Proteomes" id="UP001497382">
    <property type="component" value="Unassembled WGS sequence"/>
</dbReference>